<organism evidence="3 4">
    <name type="scientific">Microbotryum saponariae</name>
    <dbReference type="NCBI Taxonomy" id="289078"/>
    <lineage>
        <taxon>Eukaryota</taxon>
        <taxon>Fungi</taxon>
        <taxon>Dikarya</taxon>
        <taxon>Basidiomycota</taxon>
        <taxon>Pucciniomycotina</taxon>
        <taxon>Microbotryomycetes</taxon>
        <taxon>Microbotryales</taxon>
        <taxon>Microbotryaceae</taxon>
        <taxon>Microbotryum</taxon>
    </lineage>
</organism>
<evidence type="ECO:0000259" key="2">
    <source>
        <dbReference type="Pfam" id="PF00270"/>
    </source>
</evidence>
<name>A0A2X0MR42_9BASI</name>
<dbReference type="InterPro" id="IPR027417">
    <property type="entry name" value="P-loop_NTPase"/>
</dbReference>
<keyword evidence="4" id="KW-1185">Reference proteome</keyword>
<dbReference type="STRING" id="289078.A0A2X0MR42"/>
<evidence type="ECO:0000313" key="4">
    <source>
        <dbReference type="Proteomes" id="UP000249723"/>
    </source>
</evidence>
<sequence length="224" mass="25603">MPVQTPTPVKGTPRRSPSIEFRESPLRSASRAKPTTSRDHHSTDTTPELPTRRSRAAHWRSQLTQEDRVDPIELRKKLRLLLVDKFGEGFVPRPVQIEALAGLFQLERFKTRNQYDAVFVIAPTGSGKSLIFQAMYLVYGRRAVTIVGSPLTALSQHQRKRLSYAKETWGDGELYQQLSDPSHTVSFIFIMHNGDKRWAELISNDSFRERVKLLAYDEAIKIAE</sequence>
<feature type="region of interest" description="Disordered" evidence="1">
    <location>
        <begin position="1"/>
        <end position="62"/>
    </location>
</feature>
<dbReference type="Pfam" id="PF00270">
    <property type="entry name" value="DEAD"/>
    <property type="match status" value="1"/>
</dbReference>
<dbReference type="EMBL" id="FMWP01000052">
    <property type="protein sequence ID" value="SCZ94375.1"/>
    <property type="molecule type" value="Genomic_DNA"/>
</dbReference>
<accession>A0A2X0MR42</accession>
<dbReference type="GO" id="GO:0005524">
    <property type="term" value="F:ATP binding"/>
    <property type="evidence" value="ECO:0007669"/>
    <property type="project" value="InterPro"/>
</dbReference>
<feature type="domain" description="DEAD/DEAH-box helicase" evidence="2">
    <location>
        <begin position="113"/>
        <end position="219"/>
    </location>
</feature>
<reference evidence="4" key="1">
    <citation type="submission" date="2016-10" db="EMBL/GenBank/DDBJ databases">
        <authorList>
            <person name="Jeantristanb JTB J.-T."/>
            <person name="Ricardo R."/>
        </authorList>
    </citation>
    <scope>NUCLEOTIDE SEQUENCE [LARGE SCALE GENOMIC DNA]</scope>
</reference>
<dbReference type="Gene3D" id="3.40.50.300">
    <property type="entry name" value="P-loop containing nucleotide triphosphate hydrolases"/>
    <property type="match status" value="1"/>
</dbReference>
<dbReference type="InterPro" id="IPR011545">
    <property type="entry name" value="DEAD/DEAH_box_helicase_dom"/>
</dbReference>
<evidence type="ECO:0000256" key="1">
    <source>
        <dbReference type="SAM" id="MobiDB-lite"/>
    </source>
</evidence>
<dbReference type="GO" id="GO:0003676">
    <property type="term" value="F:nucleic acid binding"/>
    <property type="evidence" value="ECO:0007669"/>
    <property type="project" value="InterPro"/>
</dbReference>
<proteinExistence type="predicted"/>
<dbReference type="AlphaFoldDB" id="A0A2X0MR42"/>
<gene>
    <name evidence="3" type="ORF">BZ3500_MVSOF-1268-A1-R1_CHR12-2G03856</name>
</gene>
<dbReference type="SUPFAM" id="SSF52540">
    <property type="entry name" value="P-loop containing nucleoside triphosphate hydrolases"/>
    <property type="match status" value="1"/>
</dbReference>
<protein>
    <submittedName>
        <fullName evidence="3">BZ3500_MvSof-1268-A1-R1_Chr12-2g03856 protein</fullName>
    </submittedName>
</protein>
<evidence type="ECO:0000313" key="3">
    <source>
        <dbReference type="EMBL" id="SCZ94375.1"/>
    </source>
</evidence>
<dbReference type="Proteomes" id="UP000249723">
    <property type="component" value="Unassembled WGS sequence"/>
</dbReference>